<dbReference type="InterPro" id="IPR001810">
    <property type="entry name" value="F-box_dom"/>
</dbReference>
<dbReference type="InterPro" id="IPR055302">
    <property type="entry name" value="F-box_dom-containing"/>
</dbReference>
<dbReference type="InterPro" id="IPR006566">
    <property type="entry name" value="FBD"/>
</dbReference>
<evidence type="ECO:0000313" key="3">
    <source>
        <dbReference type="EMBL" id="WVZ95056.1"/>
    </source>
</evidence>
<sequence length="1444" mass="161755">MLCSVRVLISQRNVAAAVVVISRSIMEVESCRQQPTSGTGDHEHDADLISRLPDDVLGDVITLLPTNDGARTQLFSRRWRSLLRSAPLNLEGSVAGATDKHRLAAILRAHRCPARRVSITTTSELFHWSAAGLDDLLLRSPGLDSLQELELHNHAASNDRHCKSAPPAAAFRFSSTLRVITVRGGGGRGRLHEHLTGEVTDGALAFFPHLDRLTLESASTSRRCPVLRSLVLRHNAGHRRLRITSSTLRSLGVTADHRCPEPKLEGIVIENAPVLERLVLDGDGCFQIRVIQAPKLKVLGYIDAWNFKKMEFVGRLNDARRGVKILALIIPLVELLIILDILQCFPCVEKLHIIMLDWRMNSEHYHGYRDEVNLIRFFLLHARVLKSVKLVVSCHDKHDNKWFASQDKWFASQHKKIRPDHRDSQGAKFNFELDHPVEEEEEEPGHQKRPRGGGDDHGSSPGGGAPREDLICRLPDDVLRGVITRLPTRDGARTQVLSRRWRPLWRSSPLNLEVRAPLTLPAVDEHRAAAILAAHHVPARRFALAAWCWQEESLDGVAALDALLQHPGLDSLEELELSYYGARRRRPPPSVFRFSATLRVLSLCWNSCRREPLTVPVLDFPCLARLTLASLNISEATLEGILSRCHVLQSLALCYNVGYRRVQVRSSTLRSLGVRERDRFGEKAAFQGLVVENAPLLERIILDCSLYGWDLHVVHAPGLKILGDLNSCQGLPRIIIEPDAFSNSVLNDALRTVKILSLVSDPDLDLVLGFLCCFPCVETLYIKKKPIENVWHCTARKSLECLDAHLKTLHLAQYHGSWSEVNLVRFFLLNAGVLESIKLVVNRDKYDDKWVANQYMELQLDDGAFRGPKLDFEDDNFPPMHCYGSVTTSEPTSWPCGGCAGRRHGRDSDRRGLRAGGSAGEGRGTAPRTMGVVTRSKRRRLDDEESSRGQQLPPGGGGGGADHQEADPAAGADDLISRLPDDLLGDVITRLPTTDGARTQILSRRWRPLWRSTPLNLSATFDASADESRAVAALRAHPGPARRLHLAWRRHVHSVLPMVDDLLLRCPGVARLHELEMYYAPTFSSKVPASSFPLPRTLRVLVMFCSEDKPWRVEIVGGGGSSAASAFEFPHLRQLTLRHVRISEDHLHRILSRCPLLESLMLHRNVGYRLLRIRSLPQLRSLAVAEDAPLYEEEKLEQVVVEDAPLLEWLIPARHQARGLQIQVIHAPKLRVLGYLSDESMSKFEIAGTVVSKKLDVLDGSGPSVAMNTVNTVKILALQIAPNALDVVIDFLKCFPRVEKLYMEFTQKELKNVPTKNAHHRNAPIECLDAHLKTVELKCYQGRKSELSLIRFFLSKARVLESFKFIASRRTCDAKWIAKQRKKLLVNIRASQGATFHFEPDGWPSTCVPKKHVHDLALDDPFDVSSCTCLQDQAELMSFSGDRW</sequence>
<dbReference type="SUPFAM" id="SSF81383">
    <property type="entry name" value="F-box domain"/>
    <property type="match status" value="3"/>
</dbReference>
<dbReference type="InterPro" id="IPR036047">
    <property type="entry name" value="F-box-like_dom_sf"/>
</dbReference>
<organism evidence="3 4">
    <name type="scientific">Paspalum notatum var. saurae</name>
    <dbReference type="NCBI Taxonomy" id="547442"/>
    <lineage>
        <taxon>Eukaryota</taxon>
        <taxon>Viridiplantae</taxon>
        <taxon>Streptophyta</taxon>
        <taxon>Embryophyta</taxon>
        <taxon>Tracheophyta</taxon>
        <taxon>Spermatophyta</taxon>
        <taxon>Magnoliopsida</taxon>
        <taxon>Liliopsida</taxon>
        <taxon>Poales</taxon>
        <taxon>Poaceae</taxon>
        <taxon>PACMAD clade</taxon>
        <taxon>Panicoideae</taxon>
        <taxon>Andropogonodae</taxon>
        <taxon>Paspaleae</taxon>
        <taxon>Paspalinae</taxon>
        <taxon>Paspalum</taxon>
    </lineage>
</organism>
<feature type="domain" description="F-box" evidence="2">
    <location>
        <begin position="973"/>
        <end position="1024"/>
    </location>
</feature>
<dbReference type="EMBL" id="CP144753">
    <property type="protein sequence ID" value="WVZ95056.1"/>
    <property type="molecule type" value="Genomic_DNA"/>
</dbReference>
<dbReference type="PANTHER" id="PTHR32141:SF150">
    <property type="entry name" value="FBD DOMAIN-CONTAINING PROTEIN"/>
    <property type="match status" value="1"/>
</dbReference>
<dbReference type="InterPro" id="IPR032675">
    <property type="entry name" value="LRR_dom_sf"/>
</dbReference>
<dbReference type="InterPro" id="IPR055411">
    <property type="entry name" value="LRR_FXL15/At3g58940/PEG3-like"/>
</dbReference>
<accession>A0AAQ3UN09</accession>
<feature type="domain" description="F-box" evidence="2">
    <location>
        <begin position="46"/>
        <end position="85"/>
    </location>
</feature>
<dbReference type="SMART" id="SM00579">
    <property type="entry name" value="FBD"/>
    <property type="match status" value="2"/>
</dbReference>
<feature type="region of interest" description="Disordered" evidence="1">
    <location>
        <begin position="901"/>
        <end position="968"/>
    </location>
</feature>
<dbReference type="CDD" id="cd22160">
    <property type="entry name" value="F-box_AtFBL13-like"/>
    <property type="match status" value="2"/>
</dbReference>
<dbReference type="Gene3D" id="3.80.10.10">
    <property type="entry name" value="Ribonuclease Inhibitor"/>
    <property type="match status" value="2"/>
</dbReference>
<dbReference type="Proteomes" id="UP001341281">
    <property type="component" value="Chromosome 09"/>
</dbReference>
<protein>
    <recommendedName>
        <fullName evidence="2">F-box domain-containing protein</fullName>
    </recommendedName>
</protein>
<evidence type="ECO:0000259" key="2">
    <source>
        <dbReference type="PROSITE" id="PS50181"/>
    </source>
</evidence>
<dbReference type="SUPFAM" id="SSF52058">
    <property type="entry name" value="L domain-like"/>
    <property type="match status" value="1"/>
</dbReference>
<evidence type="ECO:0000313" key="4">
    <source>
        <dbReference type="Proteomes" id="UP001341281"/>
    </source>
</evidence>
<evidence type="ECO:0000256" key="1">
    <source>
        <dbReference type="SAM" id="MobiDB-lite"/>
    </source>
</evidence>
<gene>
    <name evidence="3" type="ORF">U9M48_040861</name>
</gene>
<dbReference type="Pfam" id="PF24758">
    <property type="entry name" value="LRR_At5g56370"/>
    <property type="match status" value="3"/>
</dbReference>
<reference evidence="3 4" key="1">
    <citation type="submission" date="2024-02" db="EMBL/GenBank/DDBJ databases">
        <title>High-quality chromosome-scale genome assembly of Pensacola bahiagrass (Paspalum notatum Flugge var. saurae).</title>
        <authorList>
            <person name="Vega J.M."/>
            <person name="Podio M."/>
            <person name="Orjuela J."/>
            <person name="Siena L.A."/>
            <person name="Pessino S.C."/>
            <person name="Combes M.C."/>
            <person name="Mariac C."/>
            <person name="Albertini E."/>
            <person name="Pupilli F."/>
            <person name="Ortiz J.P.A."/>
            <person name="Leblanc O."/>
        </authorList>
    </citation>
    <scope>NUCLEOTIDE SEQUENCE [LARGE SCALE GENOMIC DNA]</scope>
    <source>
        <strain evidence="3">R1</strain>
        <tissue evidence="3">Leaf</tissue>
    </source>
</reference>
<proteinExistence type="predicted"/>
<dbReference type="Pfam" id="PF08387">
    <property type="entry name" value="FBD"/>
    <property type="match status" value="2"/>
</dbReference>
<dbReference type="SMART" id="SM00256">
    <property type="entry name" value="FBOX"/>
    <property type="match status" value="3"/>
</dbReference>
<dbReference type="Pfam" id="PF00646">
    <property type="entry name" value="F-box"/>
    <property type="match status" value="3"/>
</dbReference>
<keyword evidence="4" id="KW-1185">Reference proteome</keyword>
<dbReference type="InterPro" id="IPR053781">
    <property type="entry name" value="F-box_AtFBL13-like"/>
</dbReference>
<feature type="compositionally biased region" description="Gly residues" evidence="1">
    <location>
        <begin position="914"/>
        <end position="923"/>
    </location>
</feature>
<dbReference type="PANTHER" id="PTHR32141">
    <property type="match status" value="1"/>
</dbReference>
<feature type="region of interest" description="Disordered" evidence="1">
    <location>
        <begin position="435"/>
        <end position="467"/>
    </location>
</feature>
<name>A0AAQ3UN09_PASNO</name>
<dbReference type="PROSITE" id="PS50181">
    <property type="entry name" value="FBOX"/>
    <property type="match status" value="2"/>
</dbReference>